<gene>
    <name evidence="2" type="ORF">ACIGXA_10050</name>
</gene>
<protein>
    <recommendedName>
        <fullName evidence="4">Integral membrane protein</fullName>
    </recommendedName>
</protein>
<dbReference type="EMBL" id="JBITYG010000002">
    <property type="protein sequence ID" value="MFI9100859.1"/>
    <property type="molecule type" value="Genomic_DNA"/>
</dbReference>
<reference evidence="2 3" key="1">
    <citation type="submission" date="2024-10" db="EMBL/GenBank/DDBJ databases">
        <title>The Natural Products Discovery Center: Release of the First 8490 Sequenced Strains for Exploring Actinobacteria Biosynthetic Diversity.</title>
        <authorList>
            <person name="Kalkreuter E."/>
            <person name="Kautsar S.A."/>
            <person name="Yang D."/>
            <person name="Bader C.D."/>
            <person name="Teijaro C.N."/>
            <person name="Fluegel L."/>
            <person name="Davis C.M."/>
            <person name="Simpson J.R."/>
            <person name="Lauterbach L."/>
            <person name="Steele A.D."/>
            <person name="Gui C."/>
            <person name="Meng S."/>
            <person name="Li G."/>
            <person name="Viehrig K."/>
            <person name="Ye F."/>
            <person name="Su P."/>
            <person name="Kiefer A.F."/>
            <person name="Nichols A."/>
            <person name="Cepeda A.J."/>
            <person name="Yan W."/>
            <person name="Fan B."/>
            <person name="Jiang Y."/>
            <person name="Adhikari A."/>
            <person name="Zheng C.-J."/>
            <person name="Schuster L."/>
            <person name="Cowan T.M."/>
            <person name="Smanski M.J."/>
            <person name="Chevrette M.G."/>
            <person name="De Carvalho L.P.S."/>
            <person name="Shen B."/>
        </authorList>
    </citation>
    <scope>NUCLEOTIDE SEQUENCE [LARGE SCALE GENOMIC DNA]</scope>
    <source>
        <strain evidence="2 3">NPDC053399</strain>
    </source>
</reference>
<keyword evidence="1" id="KW-0812">Transmembrane</keyword>
<evidence type="ECO:0008006" key="4">
    <source>
        <dbReference type="Google" id="ProtNLM"/>
    </source>
</evidence>
<evidence type="ECO:0000313" key="3">
    <source>
        <dbReference type="Proteomes" id="UP001614394"/>
    </source>
</evidence>
<accession>A0ABW8C379</accession>
<dbReference type="Proteomes" id="UP001614394">
    <property type="component" value="Unassembled WGS sequence"/>
</dbReference>
<comment type="caution">
    <text evidence="2">The sequence shown here is derived from an EMBL/GenBank/DDBJ whole genome shotgun (WGS) entry which is preliminary data.</text>
</comment>
<proteinExistence type="predicted"/>
<evidence type="ECO:0000313" key="2">
    <source>
        <dbReference type="EMBL" id="MFI9100859.1"/>
    </source>
</evidence>
<dbReference type="RefSeq" id="WP_399646558.1">
    <property type="nucleotide sequence ID" value="NZ_JBITYG010000002.1"/>
</dbReference>
<keyword evidence="1" id="KW-0472">Membrane</keyword>
<feature type="transmembrane region" description="Helical" evidence="1">
    <location>
        <begin position="224"/>
        <end position="245"/>
    </location>
</feature>
<sequence>MAASALAGRRAHGSGRFAGERLVQGAALAGAALAAMSSGRGPERAKARRFARRGAQGAAAVLVQGGSHLLFDGLAVALRSAAGPDPDAPGPDAATSAVRLLALGSAALVLSAARHDAAEDRSGSAERTVDPGQAAPGRRALAACGYAACALSLPYPVVKLAWECGSDIGITRPEVIHAIPGGWLPVVPALAGSALSLALVRPWGRVVPTWVPGAGGSRVPRWMVLWPACFGVAVLAQVAPAALTAGIRYQLDPGKPSIEEIGLRAWVPLTFYACWLLWGGTLAGAAWEYHRTTTDAG</sequence>
<name>A0ABW8C379_9ACTN</name>
<keyword evidence="1" id="KW-1133">Transmembrane helix</keyword>
<feature type="transmembrane region" description="Helical" evidence="1">
    <location>
        <begin position="266"/>
        <end position="287"/>
    </location>
</feature>
<organism evidence="2 3">
    <name type="scientific">Streptomyces fildesensis</name>
    <dbReference type="NCBI Taxonomy" id="375757"/>
    <lineage>
        <taxon>Bacteria</taxon>
        <taxon>Bacillati</taxon>
        <taxon>Actinomycetota</taxon>
        <taxon>Actinomycetes</taxon>
        <taxon>Kitasatosporales</taxon>
        <taxon>Streptomycetaceae</taxon>
        <taxon>Streptomyces</taxon>
    </lineage>
</organism>
<keyword evidence="3" id="KW-1185">Reference proteome</keyword>
<evidence type="ECO:0000256" key="1">
    <source>
        <dbReference type="SAM" id="Phobius"/>
    </source>
</evidence>